<keyword evidence="2" id="KW-0378">Hydrolase</keyword>
<proteinExistence type="inferred from homology"/>
<dbReference type="InterPro" id="IPR000286">
    <property type="entry name" value="HDACs"/>
</dbReference>
<organism evidence="5 6">
    <name type="scientific">Sphingomonas citri</name>
    <dbReference type="NCBI Taxonomy" id="2862499"/>
    <lineage>
        <taxon>Bacteria</taxon>
        <taxon>Pseudomonadati</taxon>
        <taxon>Pseudomonadota</taxon>
        <taxon>Alphaproteobacteria</taxon>
        <taxon>Sphingomonadales</taxon>
        <taxon>Sphingomonadaceae</taxon>
        <taxon>Sphingomonas</taxon>
    </lineage>
</organism>
<dbReference type="PANTHER" id="PTHR10625:SF19">
    <property type="entry name" value="HISTONE DEACETYLASE 12"/>
    <property type="match status" value="1"/>
</dbReference>
<evidence type="ECO:0000256" key="1">
    <source>
        <dbReference type="ARBA" id="ARBA00005947"/>
    </source>
</evidence>
<dbReference type="InterPro" id="IPR023801">
    <property type="entry name" value="His_deacetylse_dom"/>
</dbReference>
<dbReference type="EMBL" id="JAHXZN010000001">
    <property type="protein sequence ID" value="MBW6529481.1"/>
    <property type="molecule type" value="Genomic_DNA"/>
</dbReference>
<keyword evidence="6" id="KW-1185">Reference proteome</keyword>
<sequence length="349" mass="36520">MIRVVHHPAYVTEAPARSTYRWGKNGAIRDLLLERGAAVAWHEPAAMPRDWLEATHDPDYVAEVLAAAVPREKERRIGFPVTEVVARRAALVPGGTYLAARLALAHGFAANTAGGSHHALATTGAGYCVFNDLAVAAIRLAAERAAERILIVDVDVHQGDGTAALTAGHAGIATYSIHAEKNFPVRKACSTLDVALPDAVGDDEYLARLEETLVPLLDEARPDLILYQGGVDPYAGDRLGRLALSDAGLARRDRLVAGLALARGVPLASTVGGGYGDDVMAIAARHVAVIERLAAVYGGAESLASAGAGTDDLDASLSSVIPDPARDTPSRESGGFDVRGTLDPRSRPG</sequence>
<evidence type="ECO:0000313" key="5">
    <source>
        <dbReference type="EMBL" id="MBW6529481.1"/>
    </source>
</evidence>
<evidence type="ECO:0000256" key="3">
    <source>
        <dbReference type="SAM" id="MobiDB-lite"/>
    </source>
</evidence>
<accession>A0ABS7BIN3</accession>
<dbReference type="InterPro" id="IPR044150">
    <property type="entry name" value="HDAC_classIV"/>
</dbReference>
<feature type="domain" description="Histone deacetylase" evidence="4">
    <location>
        <begin position="32"/>
        <end position="287"/>
    </location>
</feature>
<dbReference type="Gene3D" id="3.40.800.20">
    <property type="entry name" value="Histone deacetylase domain"/>
    <property type="match status" value="1"/>
</dbReference>
<gene>
    <name evidence="5" type="ORF">KZ820_01920</name>
</gene>
<name>A0ABS7BIN3_9SPHN</name>
<evidence type="ECO:0000259" key="4">
    <source>
        <dbReference type="Pfam" id="PF00850"/>
    </source>
</evidence>
<comment type="similarity">
    <text evidence="1">Belongs to the histone deacetylase family.</text>
</comment>
<dbReference type="SUPFAM" id="SSF52768">
    <property type="entry name" value="Arginase/deacetylase"/>
    <property type="match status" value="1"/>
</dbReference>
<dbReference type="InterPro" id="IPR037138">
    <property type="entry name" value="His_deacetylse_dom_sf"/>
</dbReference>
<dbReference type="PRINTS" id="PR01270">
    <property type="entry name" value="HDASUPER"/>
</dbReference>
<protein>
    <submittedName>
        <fullName evidence="5">Histone deacetylase</fullName>
    </submittedName>
</protein>
<feature type="region of interest" description="Disordered" evidence="3">
    <location>
        <begin position="315"/>
        <end position="349"/>
    </location>
</feature>
<dbReference type="Proteomes" id="UP000759103">
    <property type="component" value="Unassembled WGS sequence"/>
</dbReference>
<dbReference type="RefSeq" id="WP_219747020.1">
    <property type="nucleotide sequence ID" value="NZ_JAHXZN010000001.1"/>
</dbReference>
<evidence type="ECO:0000256" key="2">
    <source>
        <dbReference type="ARBA" id="ARBA00022801"/>
    </source>
</evidence>
<dbReference type="PANTHER" id="PTHR10625">
    <property type="entry name" value="HISTONE DEACETYLASE HDAC1-RELATED"/>
    <property type="match status" value="1"/>
</dbReference>
<feature type="compositionally biased region" description="Basic and acidic residues" evidence="3">
    <location>
        <begin position="340"/>
        <end position="349"/>
    </location>
</feature>
<evidence type="ECO:0000313" key="6">
    <source>
        <dbReference type="Proteomes" id="UP000759103"/>
    </source>
</evidence>
<comment type="caution">
    <text evidence="5">The sequence shown here is derived from an EMBL/GenBank/DDBJ whole genome shotgun (WGS) entry which is preliminary data.</text>
</comment>
<dbReference type="CDD" id="cd09993">
    <property type="entry name" value="HDAC_classIV"/>
    <property type="match status" value="1"/>
</dbReference>
<dbReference type="Pfam" id="PF00850">
    <property type="entry name" value="Hist_deacetyl"/>
    <property type="match status" value="1"/>
</dbReference>
<reference evidence="5 6" key="1">
    <citation type="submission" date="2021-07" db="EMBL/GenBank/DDBJ databases">
        <title>Sphingomonas sp.</title>
        <authorList>
            <person name="Feng G."/>
            <person name="Li J."/>
            <person name="Pan M."/>
        </authorList>
    </citation>
    <scope>NUCLEOTIDE SEQUENCE [LARGE SCALE GENOMIC DNA]</scope>
    <source>
        <strain evidence="5 6">RRHST34</strain>
    </source>
</reference>
<dbReference type="InterPro" id="IPR023696">
    <property type="entry name" value="Ureohydrolase_dom_sf"/>
</dbReference>